<reference evidence="3 4" key="1">
    <citation type="submission" date="2022-05" db="EMBL/GenBank/DDBJ databases">
        <authorList>
            <consortium name="Genoscope - CEA"/>
            <person name="William W."/>
        </authorList>
    </citation>
    <scope>NUCLEOTIDE SEQUENCE [LARGE SCALE GENOMIC DNA]</scope>
</reference>
<dbReference type="EMBL" id="CALNXJ010000049">
    <property type="protein sequence ID" value="CAH3151410.1"/>
    <property type="molecule type" value="Genomic_DNA"/>
</dbReference>
<evidence type="ECO:0000313" key="3">
    <source>
        <dbReference type="EMBL" id="CAH3151410.1"/>
    </source>
</evidence>
<dbReference type="PANTHER" id="PTHR10704:SF44">
    <property type="entry name" value="LD35051P-RELATED"/>
    <property type="match status" value="1"/>
</dbReference>
<dbReference type="GO" id="GO:0001517">
    <property type="term" value="F:N-acetylglucosamine 6-O-sulfotransferase activity"/>
    <property type="evidence" value="ECO:0007669"/>
    <property type="project" value="TreeGrafter"/>
</dbReference>
<evidence type="ECO:0000313" key="4">
    <source>
        <dbReference type="Proteomes" id="UP001159428"/>
    </source>
</evidence>
<feature type="transmembrane region" description="Helical" evidence="2">
    <location>
        <begin position="338"/>
        <end position="356"/>
    </location>
</feature>
<gene>
    <name evidence="3" type="ORF">PMEA_00025181</name>
</gene>
<name>A0AAU9XLR4_9CNID</name>
<evidence type="ECO:0000256" key="2">
    <source>
        <dbReference type="SAM" id="Phobius"/>
    </source>
</evidence>
<dbReference type="SUPFAM" id="SSF50978">
    <property type="entry name" value="WD40 repeat-like"/>
    <property type="match status" value="1"/>
</dbReference>
<dbReference type="GO" id="GO:0006044">
    <property type="term" value="P:N-acetylglucosamine metabolic process"/>
    <property type="evidence" value="ECO:0007669"/>
    <property type="project" value="TreeGrafter"/>
</dbReference>
<dbReference type="InterPro" id="IPR015943">
    <property type="entry name" value="WD40/YVTN_repeat-like_dom_sf"/>
</dbReference>
<dbReference type="Pfam" id="PF13469">
    <property type="entry name" value="Sulfotransfer_3"/>
    <property type="match status" value="1"/>
</dbReference>
<dbReference type="PROSITE" id="PS50082">
    <property type="entry name" value="WD_REPEATS_2"/>
    <property type="match status" value="1"/>
</dbReference>
<dbReference type="AlphaFoldDB" id="A0AAU9XLR4"/>
<dbReference type="Gene3D" id="3.40.50.300">
    <property type="entry name" value="P-loop containing nucleotide triphosphate hydrolases"/>
    <property type="match status" value="1"/>
</dbReference>
<dbReference type="PANTHER" id="PTHR10704">
    <property type="entry name" value="CARBOHYDRATE SULFOTRANSFERASE"/>
    <property type="match status" value="1"/>
</dbReference>
<dbReference type="InterPro" id="IPR001680">
    <property type="entry name" value="WD40_rpt"/>
</dbReference>
<protein>
    <recommendedName>
        <fullName evidence="5">Sulfotransferase</fullName>
    </recommendedName>
</protein>
<feature type="repeat" description="WD" evidence="1">
    <location>
        <begin position="13"/>
        <end position="58"/>
    </location>
</feature>
<keyword evidence="4" id="KW-1185">Reference proteome</keyword>
<dbReference type="InterPro" id="IPR036322">
    <property type="entry name" value="WD40_repeat_dom_sf"/>
</dbReference>
<dbReference type="SMART" id="SM00320">
    <property type="entry name" value="WD40"/>
    <property type="match status" value="6"/>
</dbReference>
<dbReference type="Pfam" id="PF00400">
    <property type="entry name" value="WD40"/>
    <property type="match status" value="3"/>
</dbReference>
<evidence type="ECO:0008006" key="5">
    <source>
        <dbReference type="Google" id="ProtNLM"/>
    </source>
</evidence>
<evidence type="ECO:0000256" key="1">
    <source>
        <dbReference type="PROSITE-ProRule" id="PRU00221"/>
    </source>
</evidence>
<keyword evidence="2" id="KW-1133">Transmembrane helix</keyword>
<organism evidence="3 4">
    <name type="scientific">Pocillopora meandrina</name>
    <dbReference type="NCBI Taxonomy" id="46732"/>
    <lineage>
        <taxon>Eukaryota</taxon>
        <taxon>Metazoa</taxon>
        <taxon>Cnidaria</taxon>
        <taxon>Anthozoa</taxon>
        <taxon>Hexacorallia</taxon>
        <taxon>Scleractinia</taxon>
        <taxon>Astrocoeniina</taxon>
        <taxon>Pocilloporidae</taxon>
        <taxon>Pocillopora</taxon>
    </lineage>
</organism>
<dbReference type="InterPro" id="IPR027417">
    <property type="entry name" value="P-loop_NTPase"/>
</dbReference>
<accession>A0AAU9XLR4</accession>
<dbReference type="GO" id="GO:0006790">
    <property type="term" value="P:sulfur compound metabolic process"/>
    <property type="evidence" value="ECO:0007669"/>
    <property type="project" value="TreeGrafter"/>
</dbReference>
<dbReference type="InterPro" id="IPR051135">
    <property type="entry name" value="Gal/GlcNAc/GalNAc_ST"/>
</dbReference>
<sequence>MENRSPPDPLYVLRGTEAALNVVKFAPKSVREEGLLLSGSAKGIISLWNLKTKRSEITLDGHDGHAILAADFHPCGNVISHGRDGYLRIWQCSEGRKEVVNSITAPFLGFCQFCVLSRGYKSHWIGLPSASNSQVNIRDLESKEILFALKPDDGKSLGMCMCISLISDPATDKPFLIAGYESGQLVLWDVMAGKILSRNPTHTESVLCMDVDKEDLRIVSGSADSKLCVSSVTPQHSITVEKEIELKNPGIASVKIRKDHKILATGGWDGRIRIYSWKTLKPLAYLSYHTQTINTVDFSEDLCDHGQLLAAGGKDSRISEDFLNHTVMAFRRRVRRNLILLLIFTFISVGLFFALLQTSRDVVKNRNVFQSGSTFITTSNLTTNEAPLQIKTSSLNDLTERMLQHKVKSRQVLLVVAHGRSGSTFLADIFDKHPRVFYIFEPLHGIRKMQAGDYDTFATNYLQQIFQCNFSMGNTSKEIGRFFRFYSRALSSPPFCKYKQGDPKWSRKYCSPVTQKKLEHTCKVQHNTVVYKLLLDRIPGQSLERLFHVCEMADVECKIIYLIRDMRPVVMSSQKVAFFREVDRKTRPSLRQFVYSCCEMIERNLYLMKKFPPSLRSRVRLVRYEDLAADPLQVFDSLYRFAELEMLENIKQWIVKITQPSFADLKKEEKRPVSMIRNSLEVLNKWRLLADSCFVDVIERYCRDAMKLMGYVTTDGSVEMLQNSTIPLFNKNYTAQNWI</sequence>
<keyword evidence="2" id="KW-0472">Membrane</keyword>
<comment type="caution">
    <text evidence="3">The sequence shown here is derived from an EMBL/GenBank/DDBJ whole genome shotgun (WGS) entry which is preliminary data.</text>
</comment>
<dbReference type="Proteomes" id="UP001159428">
    <property type="component" value="Unassembled WGS sequence"/>
</dbReference>
<keyword evidence="1" id="KW-0853">WD repeat</keyword>
<dbReference type="SUPFAM" id="SSF52540">
    <property type="entry name" value="P-loop containing nucleoside triphosphate hydrolases"/>
    <property type="match status" value="1"/>
</dbReference>
<dbReference type="Gene3D" id="2.130.10.10">
    <property type="entry name" value="YVTN repeat-like/Quinoprotein amine dehydrogenase"/>
    <property type="match status" value="2"/>
</dbReference>
<proteinExistence type="predicted"/>
<keyword evidence="2" id="KW-0812">Transmembrane</keyword>